<accession>A0A9P4IAQ0</accession>
<evidence type="ECO:0000313" key="3">
    <source>
        <dbReference type="EMBL" id="KAF2098391.1"/>
    </source>
</evidence>
<dbReference type="AlphaFoldDB" id="A0A9P4IAQ0"/>
<evidence type="ECO:0000256" key="1">
    <source>
        <dbReference type="ARBA" id="ARBA00023242"/>
    </source>
</evidence>
<dbReference type="GO" id="GO:0008270">
    <property type="term" value="F:zinc ion binding"/>
    <property type="evidence" value="ECO:0007669"/>
    <property type="project" value="InterPro"/>
</dbReference>
<evidence type="ECO:0000259" key="2">
    <source>
        <dbReference type="PROSITE" id="PS50048"/>
    </source>
</evidence>
<dbReference type="SUPFAM" id="SSF57701">
    <property type="entry name" value="Zn2/Cys6 DNA-binding domain"/>
    <property type="match status" value="1"/>
</dbReference>
<keyword evidence="4" id="KW-1185">Reference proteome</keyword>
<dbReference type="InterPro" id="IPR053178">
    <property type="entry name" value="Osmoadaptation_assoc"/>
</dbReference>
<proteinExistence type="predicted"/>
<dbReference type="PANTHER" id="PTHR38111:SF2">
    <property type="entry name" value="FINGER DOMAIN PROTEIN, PUTATIVE (AFU_ORTHOLOGUE AFUA_1G01560)-RELATED"/>
    <property type="match status" value="1"/>
</dbReference>
<protein>
    <recommendedName>
        <fullName evidence="2">Zn(2)-C6 fungal-type domain-containing protein</fullName>
    </recommendedName>
</protein>
<dbReference type="Gene3D" id="4.10.240.10">
    <property type="entry name" value="Zn(2)-C6 fungal-type DNA-binding domain"/>
    <property type="match status" value="1"/>
</dbReference>
<dbReference type="EMBL" id="ML978127">
    <property type="protein sequence ID" value="KAF2098391.1"/>
    <property type="molecule type" value="Genomic_DNA"/>
</dbReference>
<dbReference type="PANTHER" id="PTHR38111">
    <property type="entry name" value="ZN(2)-C6 FUNGAL-TYPE DOMAIN-CONTAINING PROTEIN-RELATED"/>
    <property type="match status" value="1"/>
</dbReference>
<dbReference type="Pfam" id="PF00172">
    <property type="entry name" value="Zn_clus"/>
    <property type="match status" value="1"/>
</dbReference>
<name>A0A9P4IAQ0_9PEZI</name>
<dbReference type="CDD" id="cd00067">
    <property type="entry name" value="GAL4"/>
    <property type="match status" value="1"/>
</dbReference>
<reference evidence="3" key="1">
    <citation type="journal article" date="2020" name="Stud. Mycol.">
        <title>101 Dothideomycetes genomes: a test case for predicting lifestyles and emergence of pathogens.</title>
        <authorList>
            <person name="Haridas S."/>
            <person name="Albert R."/>
            <person name="Binder M."/>
            <person name="Bloem J."/>
            <person name="Labutti K."/>
            <person name="Salamov A."/>
            <person name="Andreopoulos B."/>
            <person name="Baker S."/>
            <person name="Barry K."/>
            <person name="Bills G."/>
            <person name="Bluhm B."/>
            <person name="Cannon C."/>
            <person name="Castanera R."/>
            <person name="Culley D."/>
            <person name="Daum C."/>
            <person name="Ezra D."/>
            <person name="Gonzalez J."/>
            <person name="Henrissat B."/>
            <person name="Kuo A."/>
            <person name="Liang C."/>
            <person name="Lipzen A."/>
            <person name="Lutzoni F."/>
            <person name="Magnuson J."/>
            <person name="Mondo S."/>
            <person name="Nolan M."/>
            <person name="Ohm R."/>
            <person name="Pangilinan J."/>
            <person name="Park H.-J."/>
            <person name="Ramirez L."/>
            <person name="Alfaro M."/>
            <person name="Sun H."/>
            <person name="Tritt A."/>
            <person name="Yoshinaga Y."/>
            <person name="Zwiers L.-H."/>
            <person name="Turgeon B."/>
            <person name="Goodwin S."/>
            <person name="Spatafora J."/>
            <person name="Crous P."/>
            <person name="Grigoriev I."/>
        </authorList>
    </citation>
    <scope>NUCLEOTIDE SEQUENCE</scope>
    <source>
        <strain evidence="3">CBS 133067</strain>
    </source>
</reference>
<gene>
    <name evidence="3" type="ORF">NA57DRAFT_57545</name>
</gene>
<sequence>MVGVPGRSGGCHTCRKRRVKCDEGKPTCKRCEKAGYTCAGYEKPLHFRIAVASASGTASSSSSTSTDQNVIAMHHRNRYDYLQQQTANTVPNSLNLEAFRPDICHAFLFENFVWRSYGQEWLRLAAIGRYSPLALQASLALSQSSFAKFYGQQNVETNASIEYGKAIRALIPQLSNAVSPDSHAQGLLVPVMILLIYESIRQDPTGTTSHVRGMIQLLMVFGPTKFQQQPLRSAFESCRATLITVGIISKRRCFLEDDSWINIPWALDPASKSQQNQLADILVTVPGMLEDDGRLSQQPDPGPHVALVERVKRQLKRAFRWRWHWQELYSATVYEKPASPAPADPSAKSRMFESILQFTEFERATEISLYNAVQMWLIGLLWKIAPSNAPAIIMAAAQPPSTHKDSSAYPYFSSLSLPGMSVALRDPAIEICRVFEFQCANVQHSKDPALFYMLPIGLAYSVLEHQPRFRDWLVSMLDQSPITSKYVIGQNSMGFGFYLSSAGLHEAISVLEESERTTSPGVWHGLQPRQELT</sequence>
<dbReference type="OrthoDB" id="3525185at2759"/>
<organism evidence="3 4">
    <name type="scientific">Rhizodiscina lignyota</name>
    <dbReference type="NCBI Taxonomy" id="1504668"/>
    <lineage>
        <taxon>Eukaryota</taxon>
        <taxon>Fungi</taxon>
        <taxon>Dikarya</taxon>
        <taxon>Ascomycota</taxon>
        <taxon>Pezizomycotina</taxon>
        <taxon>Dothideomycetes</taxon>
        <taxon>Pleosporomycetidae</taxon>
        <taxon>Aulographales</taxon>
        <taxon>Rhizodiscinaceae</taxon>
        <taxon>Rhizodiscina</taxon>
    </lineage>
</organism>
<keyword evidence="1" id="KW-0539">Nucleus</keyword>
<dbReference type="Proteomes" id="UP000799772">
    <property type="component" value="Unassembled WGS sequence"/>
</dbReference>
<dbReference type="PROSITE" id="PS00463">
    <property type="entry name" value="ZN2_CY6_FUNGAL_1"/>
    <property type="match status" value="1"/>
</dbReference>
<evidence type="ECO:0000313" key="4">
    <source>
        <dbReference type="Proteomes" id="UP000799772"/>
    </source>
</evidence>
<dbReference type="InterPro" id="IPR036864">
    <property type="entry name" value="Zn2-C6_fun-type_DNA-bd_sf"/>
</dbReference>
<dbReference type="SMART" id="SM00066">
    <property type="entry name" value="GAL4"/>
    <property type="match status" value="1"/>
</dbReference>
<comment type="caution">
    <text evidence="3">The sequence shown here is derived from an EMBL/GenBank/DDBJ whole genome shotgun (WGS) entry which is preliminary data.</text>
</comment>
<dbReference type="InterPro" id="IPR001138">
    <property type="entry name" value="Zn2Cys6_DnaBD"/>
</dbReference>
<dbReference type="PROSITE" id="PS50048">
    <property type="entry name" value="ZN2_CY6_FUNGAL_2"/>
    <property type="match status" value="1"/>
</dbReference>
<dbReference type="GO" id="GO:0000981">
    <property type="term" value="F:DNA-binding transcription factor activity, RNA polymerase II-specific"/>
    <property type="evidence" value="ECO:0007669"/>
    <property type="project" value="InterPro"/>
</dbReference>
<feature type="domain" description="Zn(2)-C6 fungal-type" evidence="2">
    <location>
        <begin position="10"/>
        <end position="38"/>
    </location>
</feature>